<feature type="signal peptide" evidence="1">
    <location>
        <begin position="1"/>
        <end position="24"/>
    </location>
</feature>
<dbReference type="EMBL" id="JADWYK010000006">
    <property type="protein sequence ID" value="MBG8554273.1"/>
    <property type="molecule type" value="Genomic_DNA"/>
</dbReference>
<evidence type="ECO:0000259" key="2">
    <source>
        <dbReference type="Pfam" id="PF19572"/>
    </source>
</evidence>
<protein>
    <submittedName>
        <fullName evidence="3">Type IX secretion system outer membrane channel protein PorV</fullName>
    </submittedName>
</protein>
<dbReference type="InterPro" id="IPR047799">
    <property type="entry name" value="T9SS_OM_PorV"/>
</dbReference>
<sequence>MLSKLTVRLSVAAGLFTLSTGALAQQRDDHAITTAVPVLTLSPDSRSAALGEAGVAISPDANSMYYNAGKLGFMPNATGASLSYAPWLRQVTDDMGLGYLSGYHKVGQRSAFGVSLMYFDLGEINFRDINNADNGTYNPKEYSLSVSYGQRLSENLGVGVAARYIRSNLTGGQGDTRPGNAAAVDLGLYYTKDLTIGAQDYNLALGAAISNIGNKITYTNPEQGNFLPANLKLGTAITKELDAYNKLTLTVDANKLLVPSPYYVTGDTTGRGRQVLEEIDAENRARAGKGLVSSIFSSFGDAPGGFKEELQEINISAGLEYWYNDLLAARVGYFYEHPQKGARQYLSFGAGLRYQVFGVDAAYLVPNNKNNPLSQTLRVSLHFNFAGAADAASPAGDPAPTN</sequence>
<evidence type="ECO:0000313" key="3">
    <source>
        <dbReference type="EMBL" id="MBG8554273.1"/>
    </source>
</evidence>
<feature type="chain" id="PRO_5047171092" evidence="1">
    <location>
        <begin position="25"/>
        <end position="402"/>
    </location>
</feature>
<keyword evidence="1" id="KW-0732">Signal</keyword>
<comment type="caution">
    <text evidence="3">The sequence shown here is derived from an EMBL/GenBank/DDBJ whole genome shotgun (WGS) entry which is preliminary data.</text>
</comment>
<dbReference type="Pfam" id="PF19572">
    <property type="entry name" value="PorV"/>
    <property type="match status" value="1"/>
</dbReference>
<keyword evidence="4" id="KW-1185">Reference proteome</keyword>
<gene>
    <name evidence="3" type="primary">porV</name>
    <name evidence="3" type="ORF">I5L79_11990</name>
</gene>
<dbReference type="Proteomes" id="UP000601099">
    <property type="component" value="Unassembled WGS sequence"/>
</dbReference>
<dbReference type="InterPro" id="IPR045741">
    <property type="entry name" value="PorV"/>
</dbReference>
<dbReference type="NCBIfam" id="NF033710">
    <property type="entry name" value="T9SS_OM_PorV"/>
    <property type="match status" value="1"/>
</dbReference>
<feature type="domain" description="Type IX secretion system protein PorV" evidence="2">
    <location>
        <begin position="26"/>
        <end position="261"/>
    </location>
</feature>
<organism evidence="3 4">
    <name type="scientific">Hymenobacter guriensis</name>
    <dbReference type="NCBI Taxonomy" id="2793065"/>
    <lineage>
        <taxon>Bacteria</taxon>
        <taxon>Pseudomonadati</taxon>
        <taxon>Bacteroidota</taxon>
        <taxon>Cytophagia</taxon>
        <taxon>Cytophagales</taxon>
        <taxon>Hymenobacteraceae</taxon>
        <taxon>Hymenobacter</taxon>
    </lineage>
</organism>
<evidence type="ECO:0000256" key="1">
    <source>
        <dbReference type="SAM" id="SignalP"/>
    </source>
</evidence>
<proteinExistence type="predicted"/>
<name>A0ABS0L2D0_9BACT</name>
<dbReference type="Gene3D" id="2.40.160.60">
    <property type="entry name" value="Outer membrane protein transport protein (OMPP1/FadL/TodX)"/>
    <property type="match status" value="1"/>
</dbReference>
<reference evidence="3 4" key="1">
    <citation type="submission" date="2020-11" db="EMBL/GenBank/DDBJ databases">
        <title>Hymenobacter sp.</title>
        <authorList>
            <person name="Kim M.K."/>
        </authorList>
    </citation>
    <scope>NUCLEOTIDE SEQUENCE [LARGE SCALE GENOMIC DNA]</scope>
    <source>
        <strain evidence="3 4">BT594</strain>
    </source>
</reference>
<dbReference type="NCBIfam" id="NF033709">
    <property type="entry name" value="PorV_fam"/>
    <property type="match status" value="1"/>
</dbReference>
<dbReference type="RefSeq" id="WP_196955291.1">
    <property type="nucleotide sequence ID" value="NZ_JADWYK010000006.1"/>
</dbReference>
<accession>A0ABS0L2D0</accession>
<evidence type="ECO:0000313" key="4">
    <source>
        <dbReference type="Proteomes" id="UP000601099"/>
    </source>
</evidence>